<accession>A0A5C6ASY0</accession>
<gene>
    <name evidence="1" type="ORF">Pla52n_38700</name>
</gene>
<protein>
    <submittedName>
        <fullName evidence="1">Uncharacterized protein</fullName>
    </submittedName>
</protein>
<comment type="caution">
    <text evidence="1">The sequence shown here is derived from an EMBL/GenBank/DDBJ whole genome shotgun (WGS) entry which is preliminary data.</text>
</comment>
<sequence length="92" mass="10473">MRAVLRIICPVAEAQETHQLDRSATSRLRAFGLCLGGTIVFDFDSGCRWGIFDKIHYVVMVRKSDRIFNKIHYPKDKLPQTISPDYSSAGTR</sequence>
<proteinExistence type="predicted"/>
<keyword evidence="2" id="KW-1185">Reference proteome</keyword>
<evidence type="ECO:0000313" key="1">
    <source>
        <dbReference type="EMBL" id="TWU02810.1"/>
    </source>
</evidence>
<dbReference type="AlphaFoldDB" id="A0A5C6ASY0"/>
<name>A0A5C6ASY0_9BACT</name>
<organism evidence="1 2">
    <name type="scientific">Stieleria varia</name>
    <dbReference type="NCBI Taxonomy" id="2528005"/>
    <lineage>
        <taxon>Bacteria</taxon>
        <taxon>Pseudomonadati</taxon>
        <taxon>Planctomycetota</taxon>
        <taxon>Planctomycetia</taxon>
        <taxon>Pirellulales</taxon>
        <taxon>Pirellulaceae</taxon>
        <taxon>Stieleria</taxon>
    </lineage>
</organism>
<reference evidence="1 2" key="1">
    <citation type="submission" date="2019-02" db="EMBL/GenBank/DDBJ databases">
        <title>Deep-cultivation of Planctomycetes and their phenomic and genomic characterization uncovers novel biology.</title>
        <authorList>
            <person name="Wiegand S."/>
            <person name="Jogler M."/>
            <person name="Boedeker C."/>
            <person name="Pinto D."/>
            <person name="Vollmers J."/>
            <person name="Rivas-Marin E."/>
            <person name="Kohn T."/>
            <person name="Peeters S.H."/>
            <person name="Heuer A."/>
            <person name="Rast P."/>
            <person name="Oberbeckmann S."/>
            <person name="Bunk B."/>
            <person name="Jeske O."/>
            <person name="Meyerdierks A."/>
            <person name="Storesund J.E."/>
            <person name="Kallscheuer N."/>
            <person name="Luecker S."/>
            <person name="Lage O.M."/>
            <person name="Pohl T."/>
            <person name="Merkel B.J."/>
            <person name="Hornburger P."/>
            <person name="Mueller R.-W."/>
            <person name="Bruemmer F."/>
            <person name="Labrenz M."/>
            <person name="Spormann A.M."/>
            <person name="Op Den Camp H."/>
            <person name="Overmann J."/>
            <person name="Amann R."/>
            <person name="Jetten M.S.M."/>
            <person name="Mascher T."/>
            <person name="Medema M.H."/>
            <person name="Devos D.P."/>
            <person name="Kaster A.-K."/>
            <person name="Ovreas L."/>
            <person name="Rohde M."/>
            <person name="Galperin M.Y."/>
            <person name="Jogler C."/>
        </authorList>
    </citation>
    <scope>NUCLEOTIDE SEQUENCE [LARGE SCALE GENOMIC DNA]</scope>
    <source>
        <strain evidence="1 2">Pla52n</strain>
    </source>
</reference>
<dbReference type="EMBL" id="SJPN01000004">
    <property type="protein sequence ID" value="TWU02810.1"/>
    <property type="molecule type" value="Genomic_DNA"/>
</dbReference>
<evidence type="ECO:0000313" key="2">
    <source>
        <dbReference type="Proteomes" id="UP000320176"/>
    </source>
</evidence>
<dbReference type="Proteomes" id="UP000320176">
    <property type="component" value="Unassembled WGS sequence"/>
</dbReference>